<evidence type="ECO:0000313" key="4">
    <source>
        <dbReference type="Proteomes" id="UP000266895"/>
    </source>
</evidence>
<dbReference type="InterPro" id="IPR032466">
    <property type="entry name" value="Metal_Hydrolase"/>
</dbReference>
<sequence length="527" mass="55060">MPSPRPSTPHLPDAFPAFDAYPAEPTTPAPGELDGWITPPTDGGERLDGRSLHLLTADRVLTGRRGDAPGSLEIVGDVPTPASASPAQIEAARSAGRGGAVLTAGQRIVAVGTVADLTARLDALTGAVGSSGSQVRRVDLPGCTLLPGLIETHAHLASSDADVEYPAYGPHEIARLTLNAARAARHLLSVGVTSVQSLGARHYVDVALRDAIESGDLRGPRVRASGPQITTTAGHAWYHHAEVDGPDDIRREVRTHHKMGVDTIKAMATGGFTTGGSTPWNAQFSLEELTVLVDDAHRLGKWTAAHAHGVTGIERAVRAGVDYLAHASFISEAGRSVWDPRLGALMAETGVYVDCTITPDTPRMLMRDDSFAPPARLLWEHGVRIVAGRDSGIPGVPQRGYVGGLEAMEWVGLPRTEVLLAATSRAAAAIGCAGVTGVLAEDFAADLIAVAGDPRQGLGALRDLRLVVAAGREFVPDALEGLAARGLDPDEPLDMPGHNGTSLDGGPSALLAQWRESQLRAASHPEV</sequence>
<feature type="region of interest" description="Disordered" evidence="1">
    <location>
        <begin position="1"/>
        <end position="48"/>
    </location>
</feature>
<name>A0A448HHE4_9ACTO</name>
<feature type="domain" description="Amidohydrolase-related" evidence="2">
    <location>
        <begin position="144"/>
        <end position="458"/>
    </location>
</feature>
<dbReference type="OrthoDB" id="3514520at2"/>
<dbReference type="InterPro" id="IPR011059">
    <property type="entry name" value="Metal-dep_hydrolase_composite"/>
</dbReference>
<dbReference type="RefSeq" id="WP_126382627.1">
    <property type="nucleotide sequence ID" value="NZ_LR134350.1"/>
</dbReference>
<dbReference type="InterPro" id="IPR006680">
    <property type="entry name" value="Amidohydro-rel"/>
</dbReference>
<dbReference type="Pfam" id="PF01979">
    <property type="entry name" value="Amidohydro_1"/>
    <property type="match status" value="1"/>
</dbReference>
<dbReference type="PANTHER" id="PTHR43135:SF3">
    <property type="entry name" value="ALPHA-D-RIBOSE 1-METHYLPHOSPHONATE 5-TRIPHOSPHATE DIPHOSPHATASE"/>
    <property type="match status" value="1"/>
</dbReference>
<dbReference type="Proteomes" id="UP000266895">
    <property type="component" value="Chromosome"/>
</dbReference>
<feature type="compositionally biased region" description="Low complexity" evidence="1">
    <location>
        <begin position="12"/>
        <end position="24"/>
    </location>
</feature>
<organism evidence="3 4">
    <name type="scientific">Actinomyces howellii</name>
    <dbReference type="NCBI Taxonomy" id="52771"/>
    <lineage>
        <taxon>Bacteria</taxon>
        <taxon>Bacillati</taxon>
        <taxon>Actinomycetota</taxon>
        <taxon>Actinomycetes</taxon>
        <taxon>Actinomycetales</taxon>
        <taxon>Actinomycetaceae</taxon>
        <taxon>Actinomyces</taxon>
    </lineage>
</organism>
<dbReference type="EMBL" id="LR134350">
    <property type="protein sequence ID" value="VEG28506.1"/>
    <property type="molecule type" value="Genomic_DNA"/>
</dbReference>
<dbReference type="KEGG" id="ahw:NCTC11636_01576"/>
<keyword evidence="4" id="KW-1185">Reference proteome</keyword>
<dbReference type="SUPFAM" id="SSF51338">
    <property type="entry name" value="Composite domain of metallo-dependent hydrolases"/>
    <property type="match status" value="2"/>
</dbReference>
<dbReference type="SUPFAM" id="SSF51556">
    <property type="entry name" value="Metallo-dependent hydrolases"/>
    <property type="match status" value="1"/>
</dbReference>
<evidence type="ECO:0000313" key="3">
    <source>
        <dbReference type="EMBL" id="VEG28506.1"/>
    </source>
</evidence>
<protein>
    <submittedName>
        <fullName evidence="3">Imidazolonepropionase</fullName>
    </submittedName>
</protein>
<dbReference type="Gene3D" id="3.20.20.140">
    <property type="entry name" value="Metal-dependent hydrolases"/>
    <property type="match status" value="1"/>
</dbReference>
<dbReference type="InterPro" id="IPR051781">
    <property type="entry name" value="Metallo-dep_Hydrolase"/>
</dbReference>
<dbReference type="PANTHER" id="PTHR43135">
    <property type="entry name" value="ALPHA-D-RIBOSE 1-METHYLPHOSPHONATE 5-TRIPHOSPHATE DIPHOSPHATASE"/>
    <property type="match status" value="1"/>
</dbReference>
<accession>A0A448HHE4</accession>
<dbReference type="Gene3D" id="2.30.40.10">
    <property type="entry name" value="Urease, subunit C, domain 1"/>
    <property type="match status" value="1"/>
</dbReference>
<feature type="region of interest" description="Disordered" evidence="1">
    <location>
        <begin position="485"/>
        <end position="507"/>
    </location>
</feature>
<gene>
    <name evidence="3" type="ORF">NCTC11636_01576</name>
</gene>
<dbReference type="GO" id="GO:0016810">
    <property type="term" value="F:hydrolase activity, acting on carbon-nitrogen (but not peptide) bonds"/>
    <property type="evidence" value="ECO:0007669"/>
    <property type="project" value="InterPro"/>
</dbReference>
<reference evidence="3 4" key="1">
    <citation type="submission" date="2018-12" db="EMBL/GenBank/DDBJ databases">
        <authorList>
            <consortium name="Pathogen Informatics"/>
        </authorList>
    </citation>
    <scope>NUCLEOTIDE SEQUENCE [LARGE SCALE GENOMIC DNA]</scope>
    <source>
        <strain evidence="3 4">NCTC11636</strain>
    </source>
</reference>
<dbReference type="AlphaFoldDB" id="A0A448HHE4"/>
<evidence type="ECO:0000256" key="1">
    <source>
        <dbReference type="SAM" id="MobiDB-lite"/>
    </source>
</evidence>
<proteinExistence type="predicted"/>
<evidence type="ECO:0000259" key="2">
    <source>
        <dbReference type="Pfam" id="PF01979"/>
    </source>
</evidence>